<evidence type="ECO:0000256" key="10">
    <source>
        <dbReference type="ARBA" id="ARBA00023316"/>
    </source>
</evidence>
<dbReference type="EMBL" id="LHUR01000011">
    <property type="protein sequence ID" value="KOA20920.1"/>
    <property type="molecule type" value="Genomic_DNA"/>
</dbReference>
<evidence type="ECO:0000256" key="11">
    <source>
        <dbReference type="ARBA" id="ARBA00034000"/>
    </source>
</evidence>
<dbReference type="Gene3D" id="3.40.710.10">
    <property type="entry name" value="DD-peptidase/beta-lactamase superfamily"/>
    <property type="match status" value="1"/>
</dbReference>
<comment type="catalytic activity">
    <reaction evidence="11">
        <text>Preferential cleavage: (Ac)2-L-Lys-D-Ala-|-D-Ala. Also transpeptidation of peptidyl-alanyl moieties that are N-acyl substituents of D-alanine.</text>
        <dbReference type="EC" id="3.4.16.4"/>
    </reaction>
</comment>
<evidence type="ECO:0000256" key="13">
    <source>
        <dbReference type="PIRSR" id="PIRSR618044-2"/>
    </source>
</evidence>
<feature type="active site" description="Acyl-ester intermediate" evidence="12">
    <location>
        <position position="64"/>
    </location>
</feature>
<dbReference type="GO" id="GO:0008360">
    <property type="term" value="P:regulation of cell shape"/>
    <property type="evidence" value="ECO:0007669"/>
    <property type="project" value="UniProtKB-KW"/>
</dbReference>
<comment type="pathway">
    <text evidence="1">Cell wall biogenesis; peptidoglycan biosynthesis.</text>
</comment>
<evidence type="ECO:0000313" key="16">
    <source>
        <dbReference type="EMBL" id="KOA20920.1"/>
    </source>
</evidence>
<keyword evidence="8" id="KW-0133">Cell shape</keyword>
<evidence type="ECO:0000256" key="9">
    <source>
        <dbReference type="ARBA" id="ARBA00022984"/>
    </source>
</evidence>
<dbReference type="InterPro" id="IPR012907">
    <property type="entry name" value="Peptidase_S11_C"/>
</dbReference>
<dbReference type="PANTHER" id="PTHR21581">
    <property type="entry name" value="D-ALANYL-D-ALANINE CARBOXYPEPTIDASE"/>
    <property type="match status" value="1"/>
</dbReference>
<organism evidence="16 17">
    <name type="scientific">Clostridium homopropionicum DSM 5847</name>
    <dbReference type="NCBI Taxonomy" id="1121318"/>
    <lineage>
        <taxon>Bacteria</taxon>
        <taxon>Bacillati</taxon>
        <taxon>Bacillota</taxon>
        <taxon>Clostridia</taxon>
        <taxon>Eubacteriales</taxon>
        <taxon>Clostridiaceae</taxon>
        <taxon>Clostridium</taxon>
    </lineage>
</organism>
<accession>A0A0L6ZD71</accession>
<evidence type="ECO:0000256" key="6">
    <source>
        <dbReference type="ARBA" id="ARBA00022729"/>
    </source>
</evidence>
<dbReference type="PATRIC" id="fig|1121318.3.peg.511"/>
<keyword evidence="9" id="KW-0573">Peptidoglycan synthesis</keyword>
<evidence type="ECO:0000259" key="15">
    <source>
        <dbReference type="SMART" id="SM00936"/>
    </source>
</evidence>
<protein>
    <recommendedName>
        <fullName evidence="3">serine-type D-Ala-D-Ala carboxypeptidase</fullName>
        <ecNumber evidence="3">3.4.16.4</ecNumber>
    </recommendedName>
</protein>
<sequence length="376" mass="42486">MRRKPIYLITLIMLFQGFFSVKVNAEPMKIYVNARSAIAMDSKSKCIMYEKNSDMIVPIASTTKIMTALVVLNYGDLDKKVEISEKASHIKGSVVDYKKGENISIKELLYGLMLRSGNDAAIAIAEGISGSVEEFCKLMNEQAYKLGALNTHFESPHGLDSQYHYSTAYDLALITAKAKEYDLFNKIVSAKEVKAEDYGFTRSYNNINKILYKIPAADGVKTGYTGDAGKCLVTSIHQGENDIIIVTLNCSNRWNETEKIYNHVNKNYNFTKVATKDDKVESIEINKDNIIELAAKKDIIIPMKNNEKYNINIIKPKIIPDKISKGDAYGKITVSKDNTIIYSENLYINNNIEYKNKNLLNKLKNKFQINKTKEKS</sequence>
<keyword evidence="7 16" id="KW-0378">Hydrolase</keyword>
<evidence type="ECO:0000256" key="14">
    <source>
        <dbReference type="RuleBase" id="RU004016"/>
    </source>
</evidence>
<feature type="domain" description="Peptidase S11 D-Ala-D-Ala carboxypeptidase A C-terminal" evidence="15">
    <location>
        <begin position="268"/>
        <end position="354"/>
    </location>
</feature>
<evidence type="ECO:0000256" key="7">
    <source>
        <dbReference type="ARBA" id="ARBA00022801"/>
    </source>
</evidence>
<dbReference type="AlphaFoldDB" id="A0A0L6ZD71"/>
<evidence type="ECO:0000313" key="17">
    <source>
        <dbReference type="Proteomes" id="UP000037043"/>
    </source>
</evidence>
<feature type="active site" description="Acyl-ester intermediate" evidence="12">
    <location>
        <position position="61"/>
    </location>
</feature>
<dbReference type="PRINTS" id="PR00725">
    <property type="entry name" value="DADACBPTASE1"/>
</dbReference>
<evidence type="ECO:0000256" key="5">
    <source>
        <dbReference type="ARBA" id="ARBA00022670"/>
    </source>
</evidence>
<dbReference type="RefSeq" id="WP_052220105.1">
    <property type="nucleotide sequence ID" value="NZ_LHUR01000011.1"/>
</dbReference>
<comment type="caution">
    <text evidence="16">The sequence shown here is derived from an EMBL/GenBank/DDBJ whole genome shotgun (WGS) entry which is preliminary data.</text>
</comment>
<evidence type="ECO:0000256" key="1">
    <source>
        <dbReference type="ARBA" id="ARBA00004752"/>
    </source>
</evidence>
<evidence type="ECO:0000256" key="3">
    <source>
        <dbReference type="ARBA" id="ARBA00012448"/>
    </source>
</evidence>
<keyword evidence="6" id="KW-0732">Signal</keyword>
<dbReference type="InterPro" id="IPR001967">
    <property type="entry name" value="Peptidase_S11_N"/>
</dbReference>
<dbReference type="STRING" id="36844.SAMN04488501_104212"/>
<dbReference type="Proteomes" id="UP000037043">
    <property type="component" value="Unassembled WGS sequence"/>
</dbReference>
<dbReference type="InterPro" id="IPR018044">
    <property type="entry name" value="Peptidase_S11"/>
</dbReference>
<dbReference type="GO" id="GO:0071555">
    <property type="term" value="P:cell wall organization"/>
    <property type="evidence" value="ECO:0007669"/>
    <property type="project" value="UniProtKB-KW"/>
</dbReference>
<dbReference type="SMART" id="SM00936">
    <property type="entry name" value="PBP5_C"/>
    <property type="match status" value="1"/>
</dbReference>
<dbReference type="UniPathway" id="UPA00219"/>
<gene>
    <name evidence="16" type="primary">dacB_3</name>
    <name evidence="16" type="ORF">CLHOM_05080</name>
</gene>
<evidence type="ECO:0000256" key="8">
    <source>
        <dbReference type="ARBA" id="ARBA00022960"/>
    </source>
</evidence>
<evidence type="ECO:0000256" key="4">
    <source>
        <dbReference type="ARBA" id="ARBA00022645"/>
    </source>
</evidence>
<dbReference type="InterPro" id="IPR012338">
    <property type="entry name" value="Beta-lactam/transpept-like"/>
</dbReference>
<dbReference type="GO" id="GO:0006508">
    <property type="term" value="P:proteolysis"/>
    <property type="evidence" value="ECO:0007669"/>
    <property type="project" value="UniProtKB-KW"/>
</dbReference>
<dbReference type="GO" id="GO:0009002">
    <property type="term" value="F:serine-type D-Ala-D-Ala carboxypeptidase activity"/>
    <property type="evidence" value="ECO:0007669"/>
    <property type="project" value="UniProtKB-EC"/>
</dbReference>
<dbReference type="PANTHER" id="PTHR21581:SF33">
    <property type="entry name" value="D-ALANYL-D-ALANINE CARBOXYPEPTIDASE DACB"/>
    <property type="match status" value="1"/>
</dbReference>
<dbReference type="GO" id="GO:0009252">
    <property type="term" value="P:peptidoglycan biosynthetic process"/>
    <property type="evidence" value="ECO:0007669"/>
    <property type="project" value="UniProtKB-UniPathway"/>
</dbReference>
<evidence type="ECO:0000256" key="12">
    <source>
        <dbReference type="PIRSR" id="PIRSR618044-1"/>
    </source>
</evidence>
<dbReference type="SUPFAM" id="SSF56601">
    <property type="entry name" value="beta-lactamase/transpeptidase-like"/>
    <property type="match status" value="1"/>
</dbReference>
<proteinExistence type="inferred from homology"/>
<keyword evidence="10" id="KW-0961">Cell wall biogenesis/degradation</keyword>
<feature type="binding site" evidence="13">
    <location>
        <position position="221"/>
    </location>
    <ligand>
        <name>substrate</name>
    </ligand>
</feature>
<keyword evidence="4 16" id="KW-0121">Carboxypeptidase</keyword>
<comment type="similarity">
    <text evidence="2 14">Belongs to the peptidase S11 family.</text>
</comment>
<dbReference type="Pfam" id="PF07943">
    <property type="entry name" value="PBP5_C"/>
    <property type="match status" value="1"/>
</dbReference>
<name>A0A0L6ZD71_9CLOT</name>
<evidence type="ECO:0000256" key="2">
    <source>
        <dbReference type="ARBA" id="ARBA00007164"/>
    </source>
</evidence>
<keyword evidence="17" id="KW-1185">Reference proteome</keyword>
<dbReference type="Pfam" id="PF00768">
    <property type="entry name" value="Peptidase_S11"/>
    <property type="match status" value="1"/>
</dbReference>
<reference evidence="17" key="1">
    <citation type="submission" date="2015-08" db="EMBL/GenBank/DDBJ databases">
        <title>Genome sequence of the strict anaerobe Clostridium homopropionicum LuHBu1 (DSM 5847T).</title>
        <authorList>
            <person name="Poehlein A."/>
            <person name="Beck M."/>
            <person name="Schiel-Bengelsdorf B."/>
            <person name="Bengelsdorf F.R."/>
            <person name="Daniel R."/>
            <person name="Duerre P."/>
        </authorList>
    </citation>
    <scope>NUCLEOTIDE SEQUENCE [LARGE SCALE GENOMIC DNA]</scope>
    <source>
        <strain evidence="17">DSM 5847</strain>
    </source>
</reference>
<feature type="active site" evidence="12">
    <location>
        <position position="116"/>
    </location>
</feature>
<dbReference type="EC" id="3.4.16.4" evidence="3"/>
<keyword evidence="5" id="KW-0645">Protease</keyword>